<dbReference type="GO" id="GO:0003677">
    <property type="term" value="F:DNA binding"/>
    <property type="evidence" value="ECO:0007669"/>
    <property type="project" value="UniProtKB-KW"/>
</dbReference>
<sequence length="307" mass="34254">MIPKYILLREKINEEILQGTYPMASKLPTEVELARIYNVSRSTVRQALDLLVKDGIISKHWGSGNTVIGKSDSSKKDTVMILLPDISSQRGSSLLSDISSTLLKQGFKVEHHQTSNEFSKERSYLQLMLDDMYAGLIIEPALSALPSMNVDLMQQLLRRKTPVIFLEAIPIGIYNSKEISSDSYNLGYQTARSFINMGKKDLGGIFLLDNKSSVLTYSGFVDAIRDAGLSYHDNCFLWCNSKDPVGVNTRSSSFINKFLKQAYNTVETVYLDDDTINVDGIYPVFRSEIESKSIGKPAAKALISLIK</sequence>
<dbReference type="SUPFAM" id="SSF46785">
    <property type="entry name" value="Winged helix' DNA-binding domain"/>
    <property type="match status" value="1"/>
</dbReference>
<reference evidence="5 6" key="1">
    <citation type="submission" date="2017-10" db="EMBL/GenBank/DDBJ databases">
        <title>Resolving the taxonomy of Roseburia spp., Eubacterium rectale and Agathobacter spp. through phylogenomic analysis.</title>
        <authorList>
            <person name="Sheridan P.O."/>
            <person name="Walker A.W."/>
            <person name="Duncan S.H."/>
            <person name="Scott K.P."/>
            <person name="Toole P.W.O."/>
            <person name="Luis P."/>
            <person name="Flint H.J."/>
        </authorList>
    </citation>
    <scope>NUCLEOTIDE SEQUENCE [LARGE SCALE GENOMIC DNA]</scope>
    <source>
        <strain evidence="5 6">JK626</strain>
    </source>
</reference>
<feature type="domain" description="HTH gntR-type" evidence="4">
    <location>
        <begin position="2"/>
        <end position="70"/>
    </location>
</feature>
<dbReference type="GO" id="GO:0003700">
    <property type="term" value="F:DNA-binding transcription factor activity"/>
    <property type="evidence" value="ECO:0007669"/>
    <property type="project" value="InterPro"/>
</dbReference>
<dbReference type="RefSeq" id="WP_099392775.1">
    <property type="nucleotide sequence ID" value="NZ_PDYF01000083.1"/>
</dbReference>
<dbReference type="PROSITE" id="PS50949">
    <property type="entry name" value="HTH_GNTR"/>
    <property type="match status" value="1"/>
</dbReference>
<evidence type="ECO:0000313" key="6">
    <source>
        <dbReference type="Proteomes" id="UP000225889"/>
    </source>
</evidence>
<protein>
    <recommendedName>
        <fullName evidence="4">HTH gntR-type domain-containing protein</fullName>
    </recommendedName>
</protein>
<dbReference type="InterPro" id="IPR000524">
    <property type="entry name" value="Tscrpt_reg_HTH_GntR"/>
</dbReference>
<evidence type="ECO:0000256" key="3">
    <source>
        <dbReference type="ARBA" id="ARBA00023163"/>
    </source>
</evidence>
<evidence type="ECO:0000256" key="1">
    <source>
        <dbReference type="ARBA" id="ARBA00023015"/>
    </source>
</evidence>
<dbReference type="InterPro" id="IPR028082">
    <property type="entry name" value="Peripla_BP_I"/>
</dbReference>
<proteinExistence type="predicted"/>
<dbReference type="Pfam" id="PF00392">
    <property type="entry name" value="GntR"/>
    <property type="match status" value="1"/>
</dbReference>
<dbReference type="Gene3D" id="1.10.10.10">
    <property type="entry name" value="Winged helix-like DNA-binding domain superfamily/Winged helix DNA-binding domain"/>
    <property type="match status" value="1"/>
</dbReference>
<evidence type="ECO:0000259" key="4">
    <source>
        <dbReference type="PROSITE" id="PS50949"/>
    </source>
</evidence>
<evidence type="ECO:0000313" key="5">
    <source>
        <dbReference type="EMBL" id="PHU33608.1"/>
    </source>
</evidence>
<dbReference type="Gene3D" id="3.40.50.2300">
    <property type="match status" value="2"/>
</dbReference>
<dbReference type="SMART" id="SM00345">
    <property type="entry name" value="HTH_GNTR"/>
    <property type="match status" value="1"/>
</dbReference>
<organism evidence="5 6">
    <name type="scientific">Pseudobutyrivibrio ruminis</name>
    <dbReference type="NCBI Taxonomy" id="46206"/>
    <lineage>
        <taxon>Bacteria</taxon>
        <taxon>Bacillati</taxon>
        <taxon>Bacillota</taxon>
        <taxon>Clostridia</taxon>
        <taxon>Lachnospirales</taxon>
        <taxon>Lachnospiraceae</taxon>
        <taxon>Pseudobutyrivibrio</taxon>
    </lineage>
</organism>
<dbReference type="PRINTS" id="PR00035">
    <property type="entry name" value="HTHGNTR"/>
</dbReference>
<accession>A0A2G3DRE7</accession>
<dbReference type="PANTHER" id="PTHR44846">
    <property type="entry name" value="MANNOSYL-D-GLYCERATE TRANSPORT/METABOLISM SYSTEM REPRESSOR MNGR-RELATED"/>
    <property type="match status" value="1"/>
</dbReference>
<dbReference type="Proteomes" id="UP000225889">
    <property type="component" value="Unassembled WGS sequence"/>
</dbReference>
<dbReference type="InterPro" id="IPR050679">
    <property type="entry name" value="Bact_HTH_transcr_reg"/>
</dbReference>
<comment type="caution">
    <text evidence="5">The sequence shown here is derived from an EMBL/GenBank/DDBJ whole genome shotgun (WGS) entry which is preliminary data.</text>
</comment>
<dbReference type="CDD" id="cd07377">
    <property type="entry name" value="WHTH_GntR"/>
    <property type="match status" value="1"/>
</dbReference>
<evidence type="ECO:0000256" key="2">
    <source>
        <dbReference type="ARBA" id="ARBA00023125"/>
    </source>
</evidence>
<dbReference type="SUPFAM" id="SSF53822">
    <property type="entry name" value="Periplasmic binding protein-like I"/>
    <property type="match status" value="1"/>
</dbReference>
<name>A0A2G3DRE7_9FIRM</name>
<dbReference type="EMBL" id="PDYF01000083">
    <property type="protein sequence ID" value="PHU33608.1"/>
    <property type="molecule type" value="Genomic_DNA"/>
</dbReference>
<dbReference type="PANTHER" id="PTHR44846:SF1">
    <property type="entry name" value="MANNOSYL-D-GLYCERATE TRANSPORT_METABOLISM SYSTEM REPRESSOR MNGR-RELATED"/>
    <property type="match status" value="1"/>
</dbReference>
<dbReference type="InterPro" id="IPR036390">
    <property type="entry name" value="WH_DNA-bd_sf"/>
</dbReference>
<keyword evidence="3" id="KW-0804">Transcription</keyword>
<dbReference type="AlphaFoldDB" id="A0A2G3DRE7"/>
<reference evidence="5 6" key="2">
    <citation type="submission" date="2017-10" db="EMBL/GenBank/DDBJ databases">
        <authorList>
            <person name="Banno H."/>
            <person name="Chua N.-H."/>
        </authorList>
    </citation>
    <scope>NUCLEOTIDE SEQUENCE [LARGE SCALE GENOMIC DNA]</scope>
    <source>
        <strain evidence="5 6">JK626</strain>
    </source>
</reference>
<keyword evidence="2" id="KW-0238">DNA-binding</keyword>
<dbReference type="InterPro" id="IPR036388">
    <property type="entry name" value="WH-like_DNA-bd_sf"/>
</dbReference>
<dbReference type="GO" id="GO:0045892">
    <property type="term" value="P:negative regulation of DNA-templated transcription"/>
    <property type="evidence" value="ECO:0007669"/>
    <property type="project" value="TreeGrafter"/>
</dbReference>
<keyword evidence="1" id="KW-0805">Transcription regulation</keyword>
<gene>
    <name evidence="5" type="ORF">CSX01_13820</name>
</gene>